<dbReference type="Proteomes" id="UP000077748">
    <property type="component" value="Chromosome"/>
</dbReference>
<dbReference type="SMART" id="SM00304">
    <property type="entry name" value="HAMP"/>
    <property type="match status" value="1"/>
</dbReference>
<evidence type="ECO:0000259" key="13">
    <source>
        <dbReference type="PROSITE" id="PS50885"/>
    </source>
</evidence>
<dbReference type="PROSITE" id="PS50885">
    <property type="entry name" value="HAMP"/>
    <property type="match status" value="1"/>
</dbReference>
<dbReference type="GO" id="GO:0005886">
    <property type="term" value="C:plasma membrane"/>
    <property type="evidence" value="ECO:0007669"/>
    <property type="project" value="UniProtKB-SubCell"/>
</dbReference>
<dbReference type="EMBL" id="CP015878">
    <property type="protein sequence ID" value="ANI17761.1"/>
    <property type="molecule type" value="Genomic_DNA"/>
</dbReference>
<comment type="similarity">
    <text evidence="8">Belongs to the methyl-accepting chemotaxis (MCP) protein family.</text>
</comment>
<dbReference type="AlphaFoldDB" id="A0A1A9KK07"/>
<evidence type="ECO:0000256" key="11">
    <source>
        <dbReference type="SAM" id="Phobius"/>
    </source>
</evidence>
<dbReference type="SUPFAM" id="SSF58104">
    <property type="entry name" value="Methyl-accepting chemotaxis protein (MCP) signaling domain"/>
    <property type="match status" value="1"/>
</dbReference>
<protein>
    <submittedName>
        <fullName evidence="14">Chemotaxis protein</fullName>
    </submittedName>
</protein>
<feature type="coiled-coil region" evidence="10">
    <location>
        <begin position="88"/>
        <end position="119"/>
    </location>
</feature>
<evidence type="ECO:0000313" key="14">
    <source>
        <dbReference type="EMBL" id="ANI17761.1"/>
    </source>
</evidence>
<evidence type="ECO:0000256" key="9">
    <source>
        <dbReference type="PROSITE-ProRule" id="PRU00284"/>
    </source>
</evidence>
<gene>
    <name evidence="14" type="ORF">A9C11_28900</name>
</gene>
<feature type="transmembrane region" description="Helical" evidence="11">
    <location>
        <begin position="290"/>
        <end position="311"/>
    </location>
</feature>
<evidence type="ECO:0000256" key="2">
    <source>
        <dbReference type="ARBA" id="ARBA00022475"/>
    </source>
</evidence>
<dbReference type="Gene3D" id="1.10.287.950">
    <property type="entry name" value="Methyl-accepting chemotaxis protein"/>
    <property type="match status" value="1"/>
</dbReference>
<dbReference type="GO" id="GO:0006935">
    <property type="term" value="P:chemotaxis"/>
    <property type="evidence" value="ECO:0007669"/>
    <property type="project" value="UniProtKB-ARBA"/>
</dbReference>
<evidence type="ECO:0000256" key="1">
    <source>
        <dbReference type="ARBA" id="ARBA00004651"/>
    </source>
</evidence>
<evidence type="ECO:0000256" key="5">
    <source>
        <dbReference type="ARBA" id="ARBA00022989"/>
    </source>
</evidence>
<evidence type="ECO:0000256" key="6">
    <source>
        <dbReference type="ARBA" id="ARBA00023136"/>
    </source>
</evidence>
<keyword evidence="6 11" id="KW-0472">Membrane</keyword>
<evidence type="ECO:0000313" key="15">
    <source>
        <dbReference type="Proteomes" id="UP000077748"/>
    </source>
</evidence>
<dbReference type="CDD" id="cd06225">
    <property type="entry name" value="HAMP"/>
    <property type="match status" value="1"/>
</dbReference>
<reference evidence="14 15" key="1">
    <citation type="submission" date="2016-05" db="EMBL/GenBank/DDBJ databases">
        <title>Genome Sequence of Pseudomonas citronellolis Strain SJTE-3, an Estrogens and Persistent Organic Pollutants degradation strain.</title>
        <authorList>
            <person name="Liang R."/>
        </authorList>
    </citation>
    <scope>NUCLEOTIDE SEQUENCE [LARGE SCALE GENOMIC DNA]</scope>
    <source>
        <strain evidence="14 15">SJTE-3</strain>
    </source>
</reference>
<dbReference type="InterPro" id="IPR004089">
    <property type="entry name" value="MCPsignal_dom"/>
</dbReference>
<dbReference type="SMART" id="SM00283">
    <property type="entry name" value="MA"/>
    <property type="match status" value="1"/>
</dbReference>
<accession>A0A1A9KK07</accession>
<sequence>MSAVLSLLRSRLLRPVFIALGLALLVQLLIALWLTRSTVDQLVADLGERLGGQSQRLAGELERAGGELSSGLTELSARTRERLGAALSARLEEERGETRQSLEQSLRQSADQLAQLLAAVAPKAMWDNDVPTLSEYARRAQANPNVLFVVYDDAQGQHLTRYLNREDPRIQALLAKGQAERALDKVLEAAAHDDSVILSSVPISPNGVVIGTVRLGISTAEVEKQVQALDKRFSALIASGDQLVADSLAGAAADSNKALSARLQAAQQAAAEMSQGAQGAVEASAGSLRWHIGLGLLLVGLGVLLVLALVLGRRVVNRLRLLIDALDDLAAGEGDLTRRVRLDSNDEVGEMATAVNRFVDKLQPIVREAGQVAQRTGSEIAALASRSASAEAAADRQRNEVAGSLEALAGMAAEAQLESQAMQEALERVASIRKAADDNAAIARRVGGLIETLESRVQSGAGVIEKLAQQSEQIEVVLSVIHGIAEQTNLLALNAAIEAARAGESGRGFAVVADEVRALASKTQQSTGDIQTHIDALQRGAREAVEAIGQAREQAVQGLAALHDSERLQREVQRAVEEVHGAIESAAHAAEQQAAGAVAVRGRVEVIHAEAGRAAEAVAATASSGRVLDGLAAQLRASLGQFKA</sequence>
<feature type="transmembrane region" description="Helical" evidence="11">
    <location>
        <begin position="12"/>
        <end position="34"/>
    </location>
</feature>
<evidence type="ECO:0000256" key="10">
    <source>
        <dbReference type="SAM" id="Coils"/>
    </source>
</evidence>
<dbReference type="Gene3D" id="6.10.340.10">
    <property type="match status" value="1"/>
</dbReference>
<keyword evidence="5 11" id="KW-1133">Transmembrane helix</keyword>
<evidence type="ECO:0000256" key="4">
    <source>
        <dbReference type="ARBA" id="ARBA00022692"/>
    </source>
</evidence>
<keyword evidence="3" id="KW-0488">Methylation</keyword>
<keyword evidence="2" id="KW-1003">Cell membrane</keyword>
<evidence type="ECO:0000256" key="3">
    <source>
        <dbReference type="ARBA" id="ARBA00022481"/>
    </source>
</evidence>
<dbReference type="InterPro" id="IPR003660">
    <property type="entry name" value="HAMP_dom"/>
</dbReference>
<dbReference type="PANTHER" id="PTHR32089:SF119">
    <property type="entry name" value="METHYL-ACCEPTING CHEMOTAXIS PROTEIN CTPL"/>
    <property type="match status" value="1"/>
</dbReference>
<dbReference type="Pfam" id="PF00015">
    <property type="entry name" value="MCPsignal"/>
    <property type="match status" value="1"/>
</dbReference>
<keyword evidence="7 9" id="KW-0807">Transducer</keyword>
<dbReference type="PROSITE" id="PS50111">
    <property type="entry name" value="CHEMOTAXIS_TRANSDUC_2"/>
    <property type="match status" value="1"/>
</dbReference>
<name>A0A1A9KK07_9PSED</name>
<evidence type="ECO:0000259" key="12">
    <source>
        <dbReference type="PROSITE" id="PS50111"/>
    </source>
</evidence>
<feature type="coiled-coil region" evidence="10">
    <location>
        <begin position="534"/>
        <end position="585"/>
    </location>
</feature>
<dbReference type="PANTHER" id="PTHR32089">
    <property type="entry name" value="METHYL-ACCEPTING CHEMOTAXIS PROTEIN MCPB"/>
    <property type="match status" value="1"/>
</dbReference>
<feature type="domain" description="HAMP" evidence="13">
    <location>
        <begin position="313"/>
        <end position="367"/>
    </location>
</feature>
<evidence type="ECO:0000256" key="8">
    <source>
        <dbReference type="ARBA" id="ARBA00029447"/>
    </source>
</evidence>
<dbReference type="Pfam" id="PF00672">
    <property type="entry name" value="HAMP"/>
    <property type="match status" value="1"/>
</dbReference>
<dbReference type="InterPro" id="IPR029151">
    <property type="entry name" value="Sensor-like_sf"/>
</dbReference>
<keyword evidence="10" id="KW-0175">Coiled coil</keyword>
<dbReference type="FunFam" id="1.10.287.950:FF:000001">
    <property type="entry name" value="Methyl-accepting chemotaxis sensory transducer"/>
    <property type="match status" value="1"/>
</dbReference>
<comment type="subcellular location">
    <subcellularLocation>
        <location evidence="1">Cell membrane</location>
        <topology evidence="1">Multi-pass membrane protein</topology>
    </subcellularLocation>
</comment>
<feature type="domain" description="Methyl-accepting transducer" evidence="12">
    <location>
        <begin position="372"/>
        <end position="608"/>
    </location>
</feature>
<dbReference type="RefSeq" id="WP_064584675.1">
    <property type="nucleotide sequence ID" value="NZ_CP015878.1"/>
</dbReference>
<dbReference type="SUPFAM" id="SSF103190">
    <property type="entry name" value="Sensory domain-like"/>
    <property type="match status" value="1"/>
</dbReference>
<evidence type="ECO:0000256" key="7">
    <source>
        <dbReference type="ARBA" id="ARBA00023224"/>
    </source>
</evidence>
<proteinExistence type="inferred from homology"/>
<dbReference type="GO" id="GO:0007165">
    <property type="term" value="P:signal transduction"/>
    <property type="evidence" value="ECO:0007669"/>
    <property type="project" value="UniProtKB-KW"/>
</dbReference>
<keyword evidence="4 11" id="KW-0812">Transmembrane</keyword>
<organism evidence="14 15">
    <name type="scientific">Pseudomonas citronellolis</name>
    <dbReference type="NCBI Taxonomy" id="53408"/>
    <lineage>
        <taxon>Bacteria</taxon>
        <taxon>Pseudomonadati</taxon>
        <taxon>Pseudomonadota</taxon>
        <taxon>Gammaproteobacteria</taxon>
        <taxon>Pseudomonadales</taxon>
        <taxon>Pseudomonadaceae</taxon>
        <taxon>Pseudomonas</taxon>
    </lineage>
</organism>